<dbReference type="Proteomes" id="UP000006002">
    <property type="component" value="Unassembled WGS sequence"/>
</dbReference>
<dbReference type="EMBL" id="AAVO02000003">
    <property type="protein sequence ID" value="EDM88320.1"/>
    <property type="molecule type" value="Genomic_DNA"/>
</dbReference>
<evidence type="ECO:0000313" key="1">
    <source>
        <dbReference type="EMBL" id="EDM88320.1"/>
    </source>
</evidence>
<dbReference type="AlphaFoldDB" id="A5ZQF6"/>
<dbReference type="HOGENOM" id="CLU_3266493_0_0_9"/>
<protein>
    <submittedName>
        <fullName evidence="1">Uncharacterized protein</fullName>
    </submittedName>
</protein>
<evidence type="ECO:0000313" key="2">
    <source>
        <dbReference type="Proteomes" id="UP000006002"/>
    </source>
</evidence>
<reference evidence="1 2" key="1">
    <citation type="submission" date="2007-03" db="EMBL/GenBank/DDBJ databases">
        <authorList>
            <person name="Fulton L."/>
            <person name="Clifton S."/>
            <person name="Fulton B."/>
            <person name="Xu J."/>
            <person name="Minx P."/>
            <person name="Pepin K.H."/>
            <person name="Johnson M."/>
            <person name="Thiruvilangam P."/>
            <person name="Bhonagiri V."/>
            <person name="Nash W.E."/>
            <person name="Mardis E.R."/>
            <person name="Wilson R.K."/>
        </authorList>
    </citation>
    <scope>NUCLEOTIDE SEQUENCE [LARGE SCALE GENOMIC DNA]</scope>
    <source>
        <strain evidence="1 2">ATCC 29174</strain>
    </source>
</reference>
<organism evidence="1 2">
    <name type="scientific">Blautia obeum ATCC 29174</name>
    <dbReference type="NCBI Taxonomy" id="411459"/>
    <lineage>
        <taxon>Bacteria</taxon>
        <taxon>Bacillati</taxon>
        <taxon>Bacillota</taxon>
        <taxon>Clostridia</taxon>
        <taxon>Lachnospirales</taxon>
        <taxon>Lachnospiraceae</taxon>
        <taxon>Blautia</taxon>
    </lineage>
</organism>
<proteinExistence type="predicted"/>
<name>A5ZQF6_9FIRM</name>
<gene>
    <name evidence="1" type="ORF">RUMOBE_01226</name>
</gene>
<reference evidence="1 2" key="2">
    <citation type="submission" date="2007-04" db="EMBL/GenBank/DDBJ databases">
        <title>Draft genome sequence of Ruminococcus obeum (ATCC 29174).</title>
        <authorList>
            <person name="Sudarsanam P."/>
            <person name="Ley R."/>
            <person name="Guruge J."/>
            <person name="Turnbaugh P.J."/>
            <person name="Mahowald M."/>
            <person name="Liep D."/>
            <person name="Gordon J."/>
        </authorList>
    </citation>
    <scope>NUCLEOTIDE SEQUENCE [LARGE SCALE GENOMIC DNA]</scope>
    <source>
        <strain evidence="1 2">ATCC 29174</strain>
    </source>
</reference>
<sequence>MFLSIYFGCFAKTNVVPKQTDSPYNNMKLKKCTENDTKRLI</sequence>
<accession>A5ZQF6</accession>
<comment type="caution">
    <text evidence="1">The sequence shown here is derived from an EMBL/GenBank/DDBJ whole genome shotgun (WGS) entry which is preliminary data.</text>
</comment>